<evidence type="ECO:0000256" key="8">
    <source>
        <dbReference type="ARBA" id="ARBA00023136"/>
    </source>
</evidence>
<dbReference type="InterPro" id="IPR006153">
    <property type="entry name" value="Cation/H_exchanger_TM"/>
</dbReference>
<evidence type="ECO:0000256" key="1">
    <source>
        <dbReference type="ARBA" id="ARBA00004651"/>
    </source>
</evidence>
<dbReference type="Pfam" id="PF00999">
    <property type="entry name" value="Na_H_Exchanger"/>
    <property type="match status" value="1"/>
</dbReference>
<sequence length="426" mass="45285">MSEYQTMTVLAAFAFAYSLLASRLDRTPVRGALVYTVAGSICGPLGLGMVGLNLDETSIRLLAELTLAIVLFTDAATANLKVLRQFETIPLRLLAIGLPLTILAGYGAAKLLFPEIPAVELALLAVALAPTDAALGKPVVVDRRVPESTRESLNVESGLNDGICVPALLFFLTVANGLSNGQEPWSLAAGLALKVIGLGAMVGIVLGLFGCGLLKISAHRQWTTGSWKEIPVLTLAILCFAAAEWLGGSGFIGAFVGGLVFNATARNEREEFLDAADGTSDALALLTWFAFGTMLFQPPFAESNWRCWVYAVASLTIVRMLPVALALSGLNMKWDTKAIMGWFGPRGLASIVFVTMIYEQLGDRSSTITATAACTILLSVLLHGTTAGPLVTWYQSRLRNRGEAADKDDDIPPDPNPRPANTNTAE</sequence>
<dbReference type="KEGG" id="pbs:Plabr_1566"/>
<accession>F0SRQ4</accession>
<evidence type="ECO:0000256" key="3">
    <source>
        <dbReference type="ARBA" id="ARBA00022449"/>
    </source>
</evidence>
<evidence type="ECO:0000256" key="2">
    <source>
        <dbReference type="ARBA" id="ARBA00022448"/>
    </source>
</evidence>
<dbReference type="GO" id="GO:1902600">
    <property type="term" value="P:proton transmembrane transport"/>
    <property type="evidence" value="ECO:0007669"/>
    <property type="project" value="InterPro"/>
</dbReference>
<keyword evidence="6 10" id="KW-1133">Transmembrane helix</keyword>
<dbReference type="RefSeq" id="WP_013627905.1">
    <property type="nucleotide sequence ID" value="NC_015174.1"/>
</dbReference>
<evidence type="ECO:0000256" key="7">
    <source>
        <dbReference type="ARBA" id="ARBA00023065"/>
    </source>
</evidence>
<name>F0SRQ4_RUBBR</name>
<keyword evidence="4" id="KW-1003">Cell membrane</keyword>
<dbReference type="HOGENOM" id="CLU_008635_6_2_0"/>
<feature type="transmembrane region" description="Helical" evidence="10">
    <location>
        <begin position="89"/>
        <end position="109"/>
    </location>
</feature>
<evidence type="ECO:0000259" key="11">
    <source>
        <dbReference type="Pfam" id="PF00999"/>
    </source>
</evidence>
<dbReference type="STRING" id="756272.Plabr_1566"/>
<feature type="transmembrane region" description="Helical" evidence="10">
    <location>
        <begin position="370"/>
        <end position="391"/>
    </location>
</feature>
<feature type="transmembrane region" description="Helical" evidence="10">
    <location>
        <begin position="307"/>
        <end position="327"/>
    </location>
</feature>
<evidence type="ECO:0000256" key="9">
    <source>
        <dbReference type="SAM" id="MobiDB-lite"/>
    </source>
</evidence>
<keyword evidence="7" id="KW-0406">Ion transport</keyword>
<evidence type="ECO:0000256" key="5">
    <source>
        <dbReference type="ARBA" id="ARBA00022692"/>
    </source>
</evidence>
<keyword evidence="3" id="KW-0050">Antiport</keyword>
<dbReference type="EMBL" id="CP002546">
    <property type="protein sequence ID" value="ADY59177.1"/>
    <property type="molecule type" value="Genomic_DNA"/>
</dbReference>
<feature type="transmembrane region" description="Helical" evidence="10">
    <location>
        <begin position="230"/>
        <end position="261"/>
    </location>
</feature>
<organism evidence="12 13">
    <name type="scientific">Rubinisphaera brasiliensis (strain ATCC 49424 / DSM 5305 / JCM 21570 / IAM 15109 / NBRC 103401 / IFAM 1448)</name>
    <name type="common">Planctomyces brasiliensis</name>
    <dbReference type="NCBI Taxonomy" id="756272"/>
    <lineage>
        <taxon>Bacteria</taxon>
        <taxon>Pseudomonadati</taxon>
        <taxon>Planctomycetota</taxon>
        <taxon>Planctomycetia</taxon>
        <taxon>Planctomycetales</taxon>
        <taxon>Planctomycetaceae</taxon>
        <taxon>Rubinisphaera</taxon>
    </lineage>
</organism>
<dbReference type="Proteomes" id="UP000006860">
    <property type="component" value="Chromosome"/>
</dbReference>
<keyword evidence="2" id="KW-0813">Transport</keyword>
<feature type="transmembrane region" description="Helical" evidence="10">
    <location>
        <begin position="159"/>
        <end position="179"/>
    </location>
</feature>
<reference evidence="13" key="1">
    <citation type="submission" date="2011-02" db="EMBL/GenBank/DDBJ databases">
        <title>The complete genome of Planctomyces brasiliensis DSM 5305.</title>
        <authorList>
            <person name="Lucas S."/>
            <person name="Copeland A."/>
            <person name="Lapidus A."/>
            <person name="Bruce D."/>
            <person name="Goodwin L."/>
            <person name="Pitluck S."/>
            <person name="Kyrpides N."/>
            <person name="Mavromatis K."/>
            <person name="Pagani I."/>
            <person name="Ivanova N."/>
            <person name="Ovchinnikova G."/>
            <person name="Lu M."/>
            <person name="Detter J.C."/>
            <person name="Han C."/>
            <person name="Land M."/>
            <person name="Hauser L."/>
            <person name="Markowitz V."/>
            <person name="Cheng J.-F."/>
            <person name="Hugenholtz P."/>
            <person name="Woyke T."/>
            <person name="Wu D."/>
            <person name="Tindall B."/>
            <person name="Pomrenke H.G."/>
            <person name="Brambilla E."/>
            <person name="Klenk H.-P."/>
            <person name="Eisen J.A."/>
        </authorList>
    </citation>
    <scope>NUCLEOTIDE SEQUENCE [LARGE SCALE GENOMIC DNA]</scope>
    <source>
        <strain evidence="13">ATCC 49424 / DSM 5305 / JCM 21570 / NBRC 103401 / IFAM 1448</strain>
    </source>
</reference>
<evidence type="ECO:0000313" key="12">
    <source>
        <dbReference type="EMBL" id="ADY59177.1"/>
    </source>
</evidence>
<feature type="transmembrane region" description="Helical" evidence="10">
    <location>
        <begin position="121"/>
        <end position="139"/>
    </location>
</feature>
<evidence type="ECO:0000256" key="4">
    <source>
        <dbReference type="ARBA" id="ARBA00022475"/>
    </source>
</evidence>
<keyword evidence="13" id="KW-1185">Reference proteome</keyword>
<feature type="transmembrane region" description="Helical" evidence="10">
    <location>
        <begin position="61"/>
        <end position="83"/>
    </location>
</feature>
<dbReference type="GO" id="GO:0005886">
    <property type="term" value="C:plasma membrane"/>
    <property type="evidence" value="ECO:0007669"/>
    <property type="project" value="UniProtKB-SubCell"/>
</dbReference>
<dbReference type="Gene3D" id="1.20.1530.20">
    <property type="match status" value="1"/>
</dbReference>
<feature type="region of interest" description="Disordered" evidence="9">
    <location>
        <begin position="401"/>
        <end position="426"/>
    </location>
</feature>
<proteinExistence type="predicted"/>
<feature type="transmembrane region" description="Helical" evidence="10">
    <location>
        <begin position="339"/>
        <end position="358"/>
    </location>
</feature>
<feature type="transmembrane region" description="Helical" evidence="10">
    <location>
        <begin position="33"/>
        <end position="54"/>
    </location>
</feature>
<dbReference type="AlphaFoldDB" id="F0SRQ4"/>
<dbReference type="GO" id="GO:0015297">
    <property type="term" value="F:antiporter activity"/>
    <property type="evidence" value="ECO:0007669"/>
    <property type="project" value="UniProtKB-KW"/>
</dbReference>
<protein>
    <submittedName>
        <fullName evidence="12">Sodium/hydrogen exchanger</fullName>
    </submittedName>
</protein>
<dbReference type="PANTHER" id="PTHR32507:SF8">
    <property type="entry name" value="CNH1P"/>
    <property type="match status" value="1"/>
</dbReference>
<dbReference type="PANTHER" id="PTHR32507">
    <property type="entry name" value="NA(+)/H(+) ANTIPORTER 1"/>
    <property type="match status" value="1"/>
</dbReference>
<feature type="transmembrane region" description="Helical" evidence="10">
    <location>
        <begin position="191"/>
        <end position="218"/>
    </location>
</feature>
<keyword evidence="5 10" id="KW-0812">Transmembrane</keyword>
<gene>
    <name evidence="12" type="ordered locus">Plabr_1566</name>
</gene>
<evidence type="ECO:0000256" key="10">
    <source>
        <dbReference type="SAM" id="Phobius"/>
    </source>
</evidence>
<dbReference type="OrthoDB" id="9810860at2"/>
<evidence type="ECO:0000256" key="6">
    <source>
        <dbReference type="ARBA" id="ARBA00022989"/>
    </source>
</evidence>
<keyword evidence="8 10" id="KW-0472">Membrane</keyword>
<dbReference type="InterPro" id="IPR038770">
    <property type="entry name" value="Na+/solute_symporter_sf"/>
</dbReference>
<comment type="subcellular location">
    <subcellularLocation>
        <location evidence="1">Cell membrane</location>
        <topology evidence="1">Multi-pass membrane protein</topology>
    </subcellularLocation>
</comment>
<dbReference type="eggNOG" id="COG0025">
    <property type="taxonomic scope" value="Bacteria"/>
</dbReference>
<evidence type="ECO:0000313" key="13">
    <source>
        <dbReference type="Proteomes" id="UP000006860"/>
    </source>
</evidence>
<feature type="domain" description="Cation/H+ exchanger transmembrane" evidence="11">
    <location>
        <begin position="16"/>
        <end position="393"/>
    </location>
</feature>